<dbReference type="InterPro" id="IPR051601">
    <property type="entry name" value="Serine_prot/Carboxylest_S33"/>
</dbReference>
<comment type="similarity">
    <text evidence="1">Belongs to the peptidase S33 family.</text>
</comment>
<feature type="region of interest" description="Disordered" evidence="4">
    <location>
        <begin position="512"/>
        <end position="550"/>
    </location>
</feature>
<gene>
    <name evidence="7" type="ORF">KGD82_05415</name>
</gene>
<keyword evidence="2 5" id="KW-0732">Signal</keyword>
<keyword evidence="8" id="KW-1185">Reference proteome</keyword>
<keyword evidence="3 7" id="KW-0378">Hydrolase</keyword>
<evidence type="ECO:0000256" key="1">
    <source>
        <dbReference type="ARBA" id="ARBA00010088"/>
    </source>
</evidence>
<dbReference type="PANTHER" id="PTHR43248">
    <property type="entry name" value="2-SUCCINYL-6-HYDROXY-2,4-CYCLOHEXADIENE-1-CARBOXYLATE SYNTHASE"/>
    <property type="match status" value="1"/>
</dbReference>
<feature type="domain" description="AB hydrolase-1" evidence="6">
    <location>
        <begin position="108"/>
        <end position="481"/>
    </location>
</feature>
<dbReference type="GO" id="GO:0016787">
    <property type="term" value="F:hydrolase activity"/>
    <property type="evidence" value="ECO:0007669"/>
    <property type="project" value="UniProtKB-KW"/>
</dbReference>
<name>A0A975QL59_9ACTN</name>
<sequence length="550" mass="58198">MAGIGGKRVRSSGTQWAAVSVGVLLASLVAVPTATAGTAAPPTTRIDQSALDWRPCEDLAPVSGTEMECATLTVPMARTTGGQRVGDLAETLQIALSRVPATGTAEHTLLVNPGGPGSAGRAWAAHTHNRMPEELREIYDVVSFDPRGMGASTPNVTCDPGYFAPVRKDSVPADAAEERALRDDAEAYAAACAENTGPLLDHMRTEDTAHDMDAIRVALGLDRIDYLGYSYGSYLGTVFASLHPDSVRAVVLDSVVDPSLPWYDSNLLQSRSLDHAAVNFFDWIARHDAVYGLGTDGETVAAAFYDLRASLREAPLEDTVGPTELDGAVSVVAYSGNSWPTVAAALAARINDADSAPLLELHGNYGDDADSDPGFGGYLAVQCTDAPWPRDWDTWNRDARQVHADAPFLGWHNIWYNAPCASWSSESDPWFKVGDGPDEHPAYDGDALVVHATEDGATPIAGAYSLRERLPGSALVIEDGGITHGVALTGNACVDETVVAYLRDGVLPERGADAPDVTCEARPEPAPRDAQGTEAAQVDRLGPIGLETSR</sequence>
<dbReference type="Gene3D" id="3.40.50.1820">
    <property type="entry name" value="alpha/beta hydrolase"/>
    <property type="match status" value="1"/>
</dbReference>
<evidence type="ECO:0000256" key="2">
    <source>
        <dbReference type="ARBA" id="ARBA00022729"/>
    </source>
</evidence>
<evidence type="ECO:0000259" key="6">
    <source>
        <dbReference type="Pfam" id="PF00561"/>
    </source>
</evidence>
<evidence type="ECO:0000256" key="3">
    <source>
        <dbReference type="ARBA" id="ARBA00022801"/>
    </source>
</evidence>
<dbReference type="AlphaFoldDB" id="A0A975QL59"/>
<feature type="chain" id="PRO_5037401800" evidence="5">
    <location>
        <begin position="37"/>
        <end position="550"/>
    </location>
</feature>
<dbReference type="EMBL" id="CP074402">
    <property type="protein sequence ID" value="QVJ02193.1"/>
    <property type="molecule type" value="Genomic_DNA"/>
</dbReference>
<reference evidence="7" key="1">
    <citation type="submission" date="2021-05" db="EMBL/GenBank/DDBJ databases">
        <authorList>
            <person name="Kaiqin L."/>
            <person name="Jian G."/>
        </authorList>
    </citation>
    <scope>NUCLEOTIDE SEQUENCE</scope>
    <source>
        <strain evidence="7">HDS5</strain>
    </source>
</reference>
<dbReference type="InterPro" id="IPR029058">
    <property type="entry name" value="AB_hydrolase_fold"/>
</dbReference>
<evidence type="ECO:0000256" key="4">
    <source>
        <dbReference type="SAM" id="MobiDB-lite"/>
    </source>
</evidence>
<organism evidence="7 8">
    <name type="scientific">Nocardiopsis eucommiae</name>
    <dbReference type="NCBI Taxonomy" id="2831970"/>
    <lineage>
        <taxon>Bacteria</taxon>
        <taxon>Bacillati</taxon>
        <taxon>Actinomycetota</taxon>
        <taxon>Actinomycetes</taxon>
        <taxon>Streptosporangiales</taxon>
        <taxon>Nocardiopsidaceae</taxon>
        <taxon>Nocardiopsis</taxon>
    </lineage>
</organism>
<dbReference type="SUPFAM" id="SSF53474">
    <property type="entry name" value="alpha/beta-Hydrolases"/>
    <property type="match status" value="1"/>
</dbReference>
<evidence type="ECO:0000313" key="7">
    <source>
        <dbReference type="EMBL" id="QVJ02193.1"/>
    </source>
</evidence>
<accession>A0A975QL59</accession>
<dbReference type="Proteomes" id="UP000682416">
    <property type="component" value="Chromosome"/>
</dbReference>
<dbReference type="PANTHER" id="PTHR43248:SF29">
    <property type="entry name" value="TRIPEPTIDYL AMINOPEPTIDASE"/>
    <property type="match status" value="1"/>
</dbReference>
<dbReference type="Pfam" id="PF00561">
    <property type="entry name" value="Abhydrolase_1"/>
    <property type="match status" value="1"/>
</dbReference>
<protein>
    <submittedName>
        <fullName evidence="7">Alpha/beta fold hydrolase</fullName>
    </submittedName>
</protein>
<feature type="compositionally biased region" description="Basic and acidic residues" evidence="4">
    <location>
        <begin position="512"/>
        <end position="527"/>
    </location>
</feature>
<evidence type="ECO:0000313" key="8">
    <source>
        <dbReference type="Proteomes" id="UP000682416"/>
    </source>
</evidence>
<evidence type="ECO:0000256" key="5">
    <source>
        <dbReference type="SAM" id="SignalP"/>
    </source>
</evidence>
<dbReference type="InterPro" id="IPR000073">
    <property type="entry name" value="AB_hydrolase_1"/>
</dbReference>
<dbReference type="KEGG" id="nec:KGD82_05415"/>
<proteinExistence type="inferred from homology"/>
<feature type="signal peptide" evidence="5">
    <location>
        <begin position="1"/>
        <end position="36"/>
    </location>
</feature>